<dbReference type="InterPro" id="IPR036397">
    <property type="entry name" value="RNaseH_sf"/>
</dbReference>
<evidence type="ECO:0000313" key="18">
    <source>
        <dbReference type="EMBL" id="MDC8012199.1"/>
    </source>
</evidence>
<organism evidence="18 19">
    <name type="scientific">Tahibacter soli</name>
    <dbReference type="NCBI Taxonomy" id="2983605"/>
    <lineage>
        <taxon>Bacteria</taxon>
        <taxon>Pseudomonadati</taxon>
        <taxon>Pseudomonadota</taxon>
        <taxon>Gammaproteobacteria</taxon>
        <taxon>Lysobacterales</taxon>
        <taxon>Rhodanobacteraceae</taxon>
        <taxon>Tahibacter</taxon>
    </lineage>
</organism>
<dbReference type="RefSeq" id="WP_263543449.1">
    <property type="nucleotide sequence ID" value="NZ_JAOVZO020000003.1"/>
</dbReference>
<comment type="catalytic activity">
    <reaction evidence="1 14 15 16">
        <text>Endonucleolytic cleavage to 5'-phosphomonoester.</text>
        <dbReference type="EC" id="3.1.26.4"/>
    </reaction>
</comment>
<dbReference type="SUPFAM" id="SSF53098">
    <property type="entry name" value="Ribonuclease H-like"/>
    <property type="match status" value="1"/>
</dbReference>
<evidence type="ECO:0000256" key="4">
    <source>
        <dbReference type="ARBA" id="ARBA00004496"/>
    </source>
</evidence>
<dbReference type="NCBIfam" id="NF000596">
    <property type="entry name" value="PRK00015.1-4"/>
    <property type="match status" value="1"/>
</dbReference>
<dbReference type="EC" id="3.1.26.4" evidence="6 14"/>
<comment type="function">
    <text evidence="3 14 16">Endonuclease that specifically degrades the RNA of RNA-DNA hybrids.</text>
</comment>
<dbReference type="Gene3D" id="3.30.420.10">
    <property type="entry name" value="Ribonuclease H-like superfamily/Ribonuclease H"/>
    <property type="match status" value="1"/>
</dbReference>
<keyword evidence="19" id="KW-1185">Reference proteome</keyword>
<dbReference type="Pfam" id="PF01351">
    <property type="entry name" value="RNase_HII"/>
    <property type="match status" value="1"/>
</dbReference>
<evidence type="ECO:0000256" key="10">
    <source>
        <dbReference type="ARBA" id="ARBA00022723"/>
    </source>
</evidence>
<evidence type="ECO:0000256" key="8">
    <source>
        <dbReference type="ARBA" id="ARBA00022490"/>
    </source>
</evidence>
<dbReference type="FunFam" id="3.30.420.10:FF:000006">
    <property type="entry name" value="Ribonuclease HII"/>
    <property type="match status" value="1"/>
</dbReference>
<evidence type="ECO:0000256" key="12">
    <source>
        <dbReference type="ARBA" id="ARBA00022801"/>
    </source>
</evidence>
<comment type="cofactor">
    <cofactor evidence="2">
        <name>Mg(2+)</name>
        <dbReference type="ChEBI" id="CHEBI:18420"/>
    </cofactor>
</comment>
<feature type="binding site" evidence="14 15">
    <location>
        <position position="26"/>
    </location>
    <ligand>
        <name>a divalent metal cation</name>
        <dbReference type="ChEBI" id="CHEBI:60240"/>
    </ligand>
</feature>
<accession>A0A9X3YIM7</accession>
<keyword evidence="13 14" id="KW-0464">Manganese</keyword>
<dbReference type="GO" id="GO:0043137">
    <property type="term" value="P:DNA replication, removal of RNA primer"/>
    <property type="evidence" value="ECO:0007669"/>
    <property type="project" value="TreeGrafter"/>
</dbReference>
<evidence type="ECO:0000256" key="1">
    <source>
        <dbReference type="ARBA" id="ARBA00000077"/>
    </source>
</evidence>
<evidence type="ECO:0000256" key="3">
    <source>
        <dbReference type="ARBA" id="ARBA00004065"/>
    </source>
</evidence>
<name>A0A9X3YIM7_9GAMM</name>
<dbReference type="InterPro" id="IPR012337">
    <property type="entry name" value="RNaseH-like_sf"/>
</dbReference>
<feature type="binding site" evidence="14 15">
    <location>
        <position position="25"/>
    </location>
    <ligand>
        <name>a divalent metal cation</name>
        <dbReference type="ChEBI" id="CHEBI:60240"/>
    </ligand>
</feature>
<dbReference type="GO" id="GO:0032299">
    <property type="term" value="C:ribonuclease H2 complex"/>
    <property type="evidence" value="ECO:0007669"/>
    <property type="project" value="TreeGrafter"/>
</dbReference>
<dbReference type="GO" id="GO:0030145">
    <property type="term" value="F:manganese ion binding"/>
    <property type="evidence" value="ECO:0007669"/>
    <property type="project" value="UniProtKB-UniRule"/>
</dbReference>
<evidence type="ECO:0000256" key="11">
    <source>
        <dbReference type="ARBA" id="ARBA00022759"/>
    </source>
</evidence>
<dbReference type="AlphaFoldDB" id="A0A9X3YIM7"/>
<dbReference type="GO" id="GO:0004523">
    <property type="term" value="F:RNA-DNA hybrid ribonuclease activity"/>
    <property type="evidence" value="ECO:0007669"/>
    <property type="project" value="UniProtKB-UniRule"/>
</dbReference>
<evidence type="ECO:0000259" key="17">
    <source>
        <dbReference type="PROSITE" id="PS51975"/>
    </source>
</evidence>
<gene>
    <name evidence="14 18" type="primary">rnhB</name>
    <name evidence="18" type="ORF">OD750_006520</name>
</gene>
<dbReference type="GO" id="GO:0003723">
    <property type="term" value="F:RNA binding"/>
    <property type="evidence" value="ECO:0007669"/>
    <property type="project" value="UniProtKB-UniRule"/>
</dbReference>
<dbReference type="GO" id="GO:0005737">
    <property type="term" value="C:cytoplasm"/>
    <property type="evidence" value="ECO:0007669"/>
    <property type="project" value="UniProtKB-SubCell"/>
</dbReference>
<dbReference type="CDD" id="cd07182">
    <property type="entry name" value="RNase_HII_bacteria_HII_like"/>
    <property type="match status" value="1"/>
</dbReference>
<evidence type="ECO:0000313" key="19">
    <source>
        <dbReference type="Proteomes" id="UP001139971"/>
    </source>
</evidence>
<dbReference type="InterPro" id="IPR022898">
    <property type="entry name" value="RNase_HII"/>
</dbReference>
<dbReference type="EMBL" id="JAOVZO020000003">
    <property type="protein sequence ID" value="MDC8012199.1"/>
    <property type="molecule type" value="Genomic_DNA"/>
</dbReference>
<dbReference type="PROSITE" id="PS51975">
    <property type="entry name" value="RNASE_H_2"/>
    <property type="match status" value="1"/>
</dbReference>
<evidence type="ECO:0000256" key="14">
    <source>
        <dbReference type="HAMAP-Rule" id="MF_00052"/>
    </source>
</evidence>
<comment type="cofactor">
    <cofactor evidence="14 15">
        <name>Mn(2+)</name>
        <dbReference type="ChEBI" id="CHEBI:29035"/>
    </cofactor>
    <cofactor evidence="14 15">
        <name>Mg(2+)</name>
        <dbReference type="ChEBI" id="CHEBI:18420"/>
    </cofactor>
    <text evidence="14 15">Manganese or magnesium. Binds 1 divalent metal ion per monomer in the absence of substrate. May bind a second metal ion after substrate binding.</text>
</comment>
<protein>
    <recommendedName>
        <fullName evidence="7 14">Ribonuclease HII</fullName>
        <shortName evidence="14">RNase HII</shortName>
        <ecNumber evidence="6 14">3.1.26.4</ecNumber>
    </recommendedName>
</protein>
<dbReference type="PANTHER" id="PTHR10954">
    <property type="entry name" value="RIBONUCLEASE H2 SUBUNIT A"/>
    <property type="match status" value="1"/>
</dbReference>
<keyword evidence="8 14" id="KW-0963">Cytoplasm</keyword>
<feature type="binding site" evidence="14 15">
    <location>
        <position position="118"/>
    </location>
    <ligand>
        <name>a divalent metal cation</name>
        <dbReference type="ChEBI" id="CHEBI:60240"/>
    </ligand>
</feature>
<proteinExistence type="inferred from homology"/>
<dbReference type="NCBIfam" id="NF000595">
    <property type="entry name" value="PRK00015.1-3"/>
    <property type="match status" value="1"/>
</dbReference>
<evidence type="ECO:0000256" key="15">
    <source>
        <dbReference type="PROSITE-ProRule" id="PRU01319"/>
    </source>
</evidence>
<evidence type="ECO:0000256" key="5">
    <source>
        <dbReference type="ARBA" id="ARBA00007383"/>
    </source>
</evidence>
<comment type="subcellular location">
    <subcellularLocation>
        <location evidence="4 14">Cytoplasm</location>
    </subcellularLocation>
</comment>
<dbReference type="InterPro" id="IPR001352">
    <property type="entry name" value="RNase_HII/HIII"/>
</dbReference>
<dbReference type="InterPro" id="IPR024567">
    <property type="entry name" value="RNase_HII/HIII_dom"/>
</dbReference>
<keyword evidence="12 14" id="KW-0378">Hydrolase</keyword>
<evidence type="ECO:0000256" key="6">
    <source>
        <dbReference type="ARBA" id="ARBA00012180"/>
    </source>
</evidence>
<evidence type="ECO:0000256" key="2">
    <source>
        <dbReference type="ARBA" id="ARBA00001946"/>
    </source>
</evidence>
<dbReference type="Proteomes" id="UP001139971">
    <property type="component" value="Unassembled WGS sequence"/>
</dbReference>
<reference evidence="18" key="1">
    <citation type="submission" date="2023-02" db="EMBL/GenBank/DDBJ databases">
        <title>Tahibacter soli sp. nov. isolated from soil.</title>
        <authorList>
            <person name="Baek J.H."/>
            <person name="Lee J.K."/>
            <person name="Choi D.G."/>
            <person name="Jeon C.O."/>
        </authorList>
    </citation>
    <scope>NUCLEOTIDE SEQUENCE</scope>
    <source>
        <strain evidence="18">BL</strain>
    </source>
</reference>
<dbReference type="HAMAP" id="MF_00052_B">
    <property type="entry name" value="RNase_HII_B"/>
    <property type="match status" value="1"/>
</dbReference>
<keyword evidence="11 14" id="KW-0255">Endonuclease</keyword>
<dbReference type="PANTHER" id="PTHR10954:SF18">
    <property type="entry name" value="RIBONUCLEASE HII"/>
    <property type="match status" value="1"/>
</dbReference>
<keyword evidence="10 14" id="KW-0479">Metal-binding</keyword>
<evidence type="ECO:0000256" key="7">
    <source>
        <dbReference type="ARBA" id="ARBA00019179"/>
    </source>
</evidence>
<feature type="domain" description="RNase H type-2" evidence="17">
    <location>
        <begin position="19"/>
        <end position="210"/>
    </location>
</feature>
<keyword evidence="9 14" id="KW-0540">Nuclease</keyword>
<sequence>MRSRTRRPQSAAARLDANVLVAGVDEAGRGPLAGPVYVAAVILDRSRRALAGLDDSKQLPEARRDELDAKIRERALAYSVVAIDVDDIDRVNIFQATMLGMRRALDALALAPALALIDGNRLPKSLRCDARAIVDGDAREPAISAASILAKVARDRHMRELDARHPGYGFAQHKGYGTPEHLDALKRLGPCAQHRRSFAPVRALLEPGLFDALSPDATLLQRT</sequence>
<evidence type="ECO:0000256" key="9">
    <source>
        <dbReference type="ARBA" id="ARBA00022722"/>
    </source>
</evidence>
<evidence type="ECO:0000256" key="13">
    <source>
        <dbReference type="ARBA" id="ARBA00023211"/>
    </source>
</evidence>
<comment type="caution">
    <text evidence="18">The sequence shown here is derived from an EMBL/GenBank/DDBJ whole genome shotgun (WGS) entry which is preliminary data.</text>
</comment>
<dbReference type="GO" id="GO:0006298">
    <property type="term" value="P:mismatch repair"/>
    <property type="evidence" value="ECO:0007669"/>
    <property type="project" value="TreeGrafter"/>
</dbReference>
<evidence type="ECO:0000256" key="16">
    <source>
        <dbReference type="RuleBase" id="RU003515"/>
    </source>
</evidence>
<comment type="similarity">
    <text evidence="5 14 16">Belongs to the RNase HII family.</text>
</comment>